<dbReference type="Proteomes" id="UP001610334">
    <property type="component" value="Unassembled WGS sequence"/>
</dbReference>
<reference evidence="1 2" key="1">
    <citation type="submission" date="2024-07" db="EMBL/GenBank/DDBJ databases">
        <title>Section-level genome sequencing and comparative genomics of Aspergillus sections Usti and Cavernicolus.</title>
        <authorList>
            <consortium name="Lawrence Berkeley National Laboratory"/>
            <person name="Nybo J.L."/>
            <person name="Vesth T.C."/>
            <person name="Theobald S."/>
            <person name="Frisvad J.C."/>
            <person name="Larsen T.O."/>
            <person name="Kjaerboelling I."/>
            <person name="Rothschild-Mancinelli K."/>
            <person name="Lyhne E.K."/>
            <person name="Kogle M.E."/>
            <person name="Barry K."/>
            <person name="Clum A."/>
            <person name="Na H."/>
            <person name="Ledsgaard L."/>
            <person name="Lin J."/>
            <person name="Lipzen A."/>
            <person name="Kuo A."/>
            <person name="Riley R."/>
            <person name="Mondo S."/>
            <person name="Labutti K."/>
            <person name="Haridas S."/>
            <person name="Pangalinan J."/>
            <person name="Salamov A.A."/>
            <person name="Simmons B.A."/>
            <person name="Magnuson J.K."/>
            <person name="Chen J."/>
            <person name="Drula E."/>
            <person name="Henrissat B."/>
            <person name="Wiebenga A."/>
            <person name="Lubbers R.J."/>
            <person name="Gomes A.C."/>
            <person name="Makela M.R."/>
            <person name="Stajich J."/>
            <person name="Grigoriev I.V."/>
            <person name="Mortensen U.H."/>
            <person name="De Vries R.P."/>
            <person name="Baker S.E."/>
            <person name="Andersen M.R."/>
        </authorList>
    </citation>
    <scope>NUCLEOTIDE SEQUENCE [LARGE SCALE GENOMIC DNA]</scope>
    <source>
        <strain evidence="1 2">CBS 588.65</strain>
    </source>
</reference>
<evidence type="ECO:0000313" key="2">
    <source>
        <dbReference type="Proteomes" id="UP001610334"/>
    </source>
</evidence>
<proteinExistence type="predicted"/>
<keyword evidence="2" id="KW-1185">Reference proteome</keyword>
<name>A0ABR4HP95_9EURO</name>
<protein>
    <submittedName>
        <fullName evidence="1">Uncharacterized protein</fullName>
    </submittedName>
</protein>
<gene>
    <name evidence="1" type="ORF">BJX63DRAFT_386327</name>
</gene>
<evidence type="ECO:0000313" key="1">
    <source>
        <dbReference type="EMBL" id="KAL2817185.1"/>
    </source>
</evidence>
<dbReference type="EMBL" id="JBFXLT010000019">
    <property type="protein sequence ID" value="KAL2817185.1"/>
    <property type="molecule type" value="Genomic_DNA"/>
</dbReference>
<organism evidence="1 2">
    <name type="scientific">Aspergillus granulosus</name>
    <dbReference type="NCBI Taxonomy" id="176169"/>
    <lineage>
        <taxon>Eukaryota</taxon>
        <taxon>Fungi</taxon>
        <taxon>Dikarya</taxon>
        <taxon>Ascomycota</taxon>
        <taxon>Pezizomycotina</taxon>
        <taxon>Eurotiomycetes</taxon>
        <taxon>Eurotiomycetidae</taxon>
        <taxon>Eurotiales</taxon>
        <taxon>Aspergillaceae</taxon>
        <taxon>Aspergillus</taxon>
        <taxon>Aspergillus subgen. Nidulantes</taxon>
    </lineage>
</organism>
<accession>A0ABR4HP95</accession>
<sequence length="362" mass="42174">MPPDPDLVQSVFGRDDDDEDTCCAVCGVLLDRPKETDSSVYAWFETIAFRFVDSQLETLSREEVGFPRSSDKYPTNCVHNCMDNSPIIAVHIKCFELLQRLVRSKEKHQDAGDEPRSLEDFWKVFCSRIDSYKRGACGLLRSWMCQPRILEPHEYYFPASWDTSNELQWPTGHPEAEEFEIEPFPIPGLTTAILSFLQPLPAGLRTSHVQYLTGADAEAEIQLLRSRPFVNPPEECVRALPPTCWRTLVMEGQIFPWLWDIEHACLQITPPHTTENLSDGSLPCYEAENVWDWELLARQLAQVDIFRQGNRMESAPLGLRNRRRIWRLLEEARIDDIEPYADRKMWQRYYRDYGWPTWAKDL</sequence>
<comment type="caution">
    <text evidence="1">The sequence shown here is derived from an EMBL/GenBank/DDBJ whole genome shotgun (WGS) entry which is preliminary data.</text>
</comment>